<dbReference type="OrthoDB" id="120976at2759"/>
<dbReference type="InterPro" id="IPR052252">
    <property type="entry name" value="CEMIP/CEMIP2"/>
</dbReference>
<name>A0A2T7PJC5_POMCA</name>
<dbReference type="InterPro" id="IPR002889">
    <property type="entry name" value="WSC_carb-bd"/>
</dbReference>
<evidence type="ECO:0000313" key="2">
    <source>
        <dbReference type="EMBL" id="PVD33531.1"/>
    </source>
</evidence>
<dbReference type="PANTHER" id="PTHR15535">
    <property type="entry name" value="TRANSMEMBRANE PROTEIN 2-RELATED"/>
    <property type="match status" value="1"/>
</dbReference>
<reference evidence="2 3" key="1">
    <citation type="submission" date="2018-04" db="EMBL/GenBank/DDBJ databases">
        <title>The genome of golden apple snail Pomacea canaliculata provides insight into stress tolerance and invasive adaptation.</title>
        <authorList>
            <person name="Liu C."/>
            <person name="Liu B."/>
            <person name="Ren Y."/>
            <person name="Zhang Y."/>
            <person name="Wang H."/>
            <person name="Li S."/>
            <person name="Jiang F."/>
            <person name="Yin L."/>
            <person name="Zhang G."/>
            <person name="Qian W."/>
            <person name="Fan W."/>
        </authorList>
    </citation>
    <scope>NUCLEOTIDE SEQUENCE [LARGE SCALE GENOMIC DNA]</scope>
    <source>
        <strain evidence="2">SZHN2017</strain>
        <tissue evidence="2">Muscle</tissue>
    </source>
</reference>
<keyword evidence="3" id="KW-1185">Reference proteome</keyword>
<protein>
    <recommendedName>
        <fullName evidence="1">WSC domain-containing protein</fullName>
    </recommendedName>
</protein>
<sequence>MMIVRSRVQWMFQGKGFKIVYADLPLGPSFDRQMELGAGLFIDSKVSTGRLESENEVPENGILQVTNGYDPRSPPTPEGVQVWTELRSLADSREAFSGGTSSMSSGTEVTHSIFIGETDNNGIQYESRVLESLTGIGVYQGPNFIKHSYFDRFDTQTLTGSAGNTVTRHAGGISFKRSNAYPTMTSCYMQNITFGYCDGEHGGNWVFHGNASVYGWEERDGNLGIFLRDADGSVTGTPNACLVRNFPFYKGPECSDRPTWGLTVCPYRYIKMEILGAGGSLSKPNKDKTPMIIRRDDSPYDKPFVIEGLIRNEYLLRTHKSYLIDFNNQLTDGGFPESISFSGYGVEKGDVVRVGICQPLDVDGYSVRSFYPAVIKDNATWASSLEELDADTTGRVFFHDKQNGILFFKLLSRHVRTNDTQLCPGGYCFQVKFDVIGGNLKRMRSCFGISVPPYVDNTVMTSSTVVGCFVEKYAGLQNETIILGNSMTNRWCLERCKGRGYAYAGLLRGDRCVCGNTLDRQPQSMADPQLCRKYPCSGDVTEFCEVLQFVGHVSGRKVLSGVCLADFQTACGKSVPPGTPQ</sequence>
<dbReference type="Pfam" id="PF01822">
    <property type="entry name" value="WSC"/>
    <property type="match status" value="1"/>
</dbReference>
<comment type="caution">
    <text evidence="2">The sequence shown here is derived from an EMBL/GenBank/DDBJ whole genome shotgun (WGS) entry which is preliminary data.</text>
</comment>
<evidence type="ECO:0000313" key="3">
    <source>
        <dbReference type="Proteomes" id="UP000245119"/>
    </source>
</evidence>
<proteinExistence type="predicted"/>
<dbReference type="EMBL" id="PZQS01000003">
    <property type="protein sequence ID" value="PVD33531.1"/>
    <property type="molecule type" value="Genomic_DNA"/>
</dbReference>
<dbReference type="AlphaFoldDB" id="A0A2T7PJC5"/>
<dbReference type="PROSITE" id="PS51212">
    <property type="entry name" value="WSC"/>
    <property type="match status" value="1"/>
</dbReference>
<accession>A0A2T7PJC5</accession>
<evidence type="ECO:0000259" key="1">
    <source>
        <dbReference type="PROSITE" id="PS51212"/>
    </source>
</evidence>
<dbReference type="Proteomes" id="UP000245119">
    <property type="component" value="Linkage Group LG3"/>
</dbReference>
<organism evidence="2 3">
    <name type="scientific">Pomacea canaliculata</name>
    <name type="common">Golden apple snail</name>
    <dbReference type="NCBI Taxonomy" id="400727"/>
    <lineage>
        <taxon>Eukaryota</taxon>
        <taxon>Metazoa</taxon>
        <taxon>Spiralia</taxon>
        <taxon>Lophotrochozoa</taxon>
        <taxon>Mollusca</taxon>
        <taxon>Gastropoda</taxon>
        <taxon>Caenogastropoda</taxon>
        <taxon>Architaenioglossa</taxon>
        <taxon>Ampullarioidea</taxon>
        <taxon>Ampullariidae</taxon>
        <taxon>Pomacea</taxon>
    </lineage>
</organism>
<dbReference type="InterPro" id="IPR055400">
    <property type="entry name" value="CEMIP_X"/>
</dbReference>
<dbReference type="SMART" id="SM00321">
    <property type="entry name" value="WSC"/>
    <property type="match status" value="1"/>
</dbReference>
<feature type="domain" description="WSC" evidence="1">
    <location>
        <begin position="462"/>
        <end position="556"/>
    </location>
</feature>
<gene>
    <name evidence="2" type="ORF">C0Q70_04787</name>
</gene>
<dbReference type="STRING" id="400727.A0A2T7PJC5"/>
<dbReference type="Pfam" id="PF24605">
    <property type="entry name" value="CEMIP_X"/>
    <property type="match status" value="1"/>
</dbReference>